<dbReference type="PANTHER" id="PTHR28075">
    <property type="entry name" value="CHROMOSOME 16, WHOLE GENOME SHOTGUN SEQUENCE"/>
    <property type="match status" value="1"/>
</dbReference>
<name>A0AAV5R3I7_PICKL</name>
<accession>A0AAV5R3I7</accession>
<feature type="signal peptide" evidence="1">
    <location>
        <begin position="1"/>
        <end position="22"/>
    </location>
</feature>
<gene>
    <name evidence="2" type="ORF">DAPK24_017890</name>
</gene>
<evidence type="ECO:0000313" key="2">
    <source>
        <dbReference type="EMBL" id="GMM45214.1"/>
    </source>
</evidence>
<evidence type="ECO:0000313" key="3">
    <source>
        <dbReference type="Proteomes" id="UP001378960"/>
    </source>
</evidence>
<dbReference type="GO" id="GO:0005737">
    <property type="term" value="C:cytoplasm"/>
    <property type="evidence" value="ECO:0007669"/>
    <property type="project" value="TreeGrafter"/>
</dbReference>
<dbReference type="EMBL" id="BTGB01000002">
    <property type="protein sequence ID" value="GMM45214.1"/>
    <property type="molecule type" value="Genomic_DNA"/>
</dbReference>
<dbReference type="InterPro" id="IPR013726">
    <property type="entry name" value="Mitofissin"/>
</dbReference>
<organism evidence="2 3">
    <name type="scientific">Pichia kluyveri</name>
    <name type="common">Yeast</name>
    <dbReference type="NCBI Taxonomy" id="36015"/>
    <lineage>
        <taxon>Eukaryota</taxon>
        <taxon>Fungi</taxon>
        <taxon>Dikarya</taxon>
        <taxon>Ascomycota</taxon>
        <taxon>Saccharomycotina</taxon>
        <taxon>Pichiomycetes</taxon>
        <taxon>Pichiales</taxon>
        <taxon>Pichiaceae</taxon>
        <taxon>Pichia</taxon>
    </lineage>
</organism>
<protein>
    <submittedName>
        <fullName evidence="2">Mco8 protein</fullName>
    </submittedName>
</protein>
<feature type="chain" id="PRO_5043910376" evidence="1">
    <location>
        <begin position="23"/>
        <end position="74"/>
    </location>
</feature>
<reference evidence="2 3" key="1">
    <citation type="journal article" date="2023" name="Elife">
        <title>Identification of key yeast species and microbe-microbe interactions impacting larval growth of Drosophila in the wild.</title>
        <authorList>
            <person name="Mure A."/>
            <person name="Sugiura Y."/>
            <person name="Maeda R."/>
            <person name="Honda K."/>
            <person name="Sakurai N."/>
            <person name="Takahashi Y."/>
            <person name="Watada M."/>
            <person name="Katoh T."/>
            <person name="Gotoh A."/>
            <person name="Gotoh Y."/>
            <person name="Taniguchi I."/>
            <person name="Nakamura K."/>
            <person name="Hayashi T."/>
            <person name="Katayama T."/>
            <person name="Uemura T."/>
            <person name="Hattori Y."/>
        </authorList>
    </citation>
    <scope>NUCLEOTIDE SEQUENCE [LARGE SCALE GENOMIC DNA]</scope>
    <source>
        <strain evidence="2 3">PK-24</strain>
    </source>
</reference>
<evidence type="ECO:0000256" key="1">
    <source>
        <dbReference type="SAM" id="SignalP"/>
    </source>
</evidence>
<comment type="caution">
    <text evidence="2">The sequence shown here is derived from an EMBL/GenBank/DDBJ whole genome shotgun (WGS) entry which is preliminary data.</text>
</comment>
<dbReference type="PANTHER" id="PTHR28075:SF1">
    <property type="entry name" value="DUF1748-DOMAIN-CONTAINING PROTEIN"/>
    <property type="match status" value="1"/>
</dbReference>
<dbReference type="Proteomes" id="UP001378960">
    <property type="component" value="Unassembled WGS sequence"/>
</dbReference>
<dbReference type="AlphaFoldDB" id="A0AAV5R3I7"/>
<keyword evidence="1" id="KW-0732">Signal</keyword>
<proteinExistence type="predicted"/>
<keyword evidence="3" id="KW-1185">Reference proteome</keyword>
<dbReference type="Pfam" id="PF08520">
    <property type="entry name" value="Mitofissin"/>
    <property type="match status" value="1"/>
</dbReference>
<sequence length="74" mass="8300">MAMGKIFHVAVDLTLIAGFLSGVKKNTGVTPNIGLIGEPNVEYYAYKYLDYGDYVYDNAASFMRNSRFFVKGLY</sequence>